<feature type="domain" description="F-box associated beta-propeller type 1" evidence="4">
    <location>
        <begin position="345"/>
        <end position="501"/>
    </location>
</feature>
<evidence type="ECO:0000259" key="2">
    <source>
        <dbReference type="Pfam" id="PF05641"/>
    </source>
</evidence>
<dbReference type="InterPro" id="IPR017451">
    <property type="entry name" value="F-box-assoc_interact_dom"/>
</dbReference>
<dbReference type="Proteomes" id="UP000224567">
    <property type="component" value="Unassembled WGS sequence"/>
</dbReference>
<dbReference type="InterPro" id="IPR006527">
    <property type="entry name" value="F-box-assoc_dom_typ1"/>
</dbReference>
<dbReference type="Pfam" id="PF05641">
    <property type="entry name" value="Agenet"/>
    <property type="match status" value="1"/>
</dbReference>
<organism evidence="5 6">
    <name type="scientific">Capsicum baccatum</name>
    <name type="common">Peruvian pepper</name>
    <dbReference type="NCBI Taxonomy" id="33114"/>
    <lineage>
        <taxon>Eukaryota</taxon>
        <taxon>Viridiplantae</taxon>
        <taxon>Streptophyta</taxon>
        <taxon>Embryophyta</taxon>
        <taxon>Tracheophyta</taxon>
        <taxon>Spermatophyta</taxon>
        <taxon>Magnoliopsida</taxon>
        <taxon>eudicotyledons</taxon>
        <taxon>Gunneridae</taxon>
        <taxon>Pentapetalae</taxon>
        <taxon>asterids</taxon>
        <taxon>lamiids</taxon>
        <taxon>Solanales</taxon>
        <taxon>Solanaceae</taxon>
        <taxon>Solanoideae</taxon>
        <taxon>Capsiceae</taxon>
        <taxon>Capsicum</taxon>
    </lineage>
</organism>
<feature type="domain" description="Reverse transcriptase Ty1/copia-type" evidence="3">
    <location>
        <begin position="144"/>
        <end position="240"/>
    </location>
</feature>
<dbReference type="CDD" id="cd20405">
    <property type="entry name" value="Tudor_Agenet_AtDUF_rpt1_3"/>
    <property type="match status" value="1"/>
</dbReference>
<name>A0A2G2VD74_CAPBA</name>
<reference evidence="6" key="2">
    <citation type="journal article" date="2017" name="J. Anim. Genet.">
        <title>Multiple reference genome sequences of hot pepper reveal the massive evolution of plant disease resistance genes by retroduplication.</title>
        <authorList>
            <person name="Kim S."/>
            <person name="Park J."/>
            <person name="Yeom S.-I."/>
            <person name="Kim Y.-M."/>
            <person name="Seo E."/>
            <person name="Kim K.-T."/>
            <person name="Kim M.-S."/>
            <person name="Lee J.M."/>
            <person name="Cheong K."/>
            <person name="Shin H.-S."/>
            <person name="Kim S.-B."/>
            <person name="Han K."/>
            <person name="Lee J."/>
            <person name="Park M."/>
            <person name="Lee H.-A."/>
            <person name="Lee H.-Y."/>
            <person name="Lee Y."/>
            <person name="Oh S."/>
            <person name="Lee J.H."/>
            <person name="Choi E."/>
            <person name="Choi E."/>
            <person name="Lee S.E."/>
            <person name="Jeon J."/>
            <person name="Kim H."/>
            <person name="Choi G."/>
            <person name="Song H."/>
            <person name="Lee J."/>
            <person name="Lee S.-C."/>
            <person name="Kwon J.-K."/>
            <person name="Lee H.-Y."/>
            <person name="Koo N."/>
            <person name="Hong Y."/>
            <person name="Kim R.W."/>
            <person name="Kang W.-H."/>
            <person name="Huh J.H."/>
            <person name="Kang B.-C."/>
            <person name="Yang T.-J."/>
            <person name="Lee Y.-H."/>
            <person name="Bennetzen J.L."/>
            <person name="Choi D."/>
        </authorList>
    </citation>
    <scope>NUCLEOTIDE SEQUENCE [LARGE SCALE GENOMIC DNA]</scope>
    <source>
        <strain evidence="6">cv. PBC81</strain>
    </source>
</reference>
<dbReference type="Pfam" id="PF00646">
    <property type="entry name" value="F-box"/>
    <property type="match status" value="1"/>
</dbReference>
<evidence type="ECO:0008006" key="7">
    <source>
        <dbReference type="Google" id="ProtNLM"/>
    </source>
</evidence>
<evidence type="ECO:0000313" key="5">
    <source>
        <dbReference type="EMBL" id="PHT30917.1"/>
    </source>
</evidence>
<evidence type="ECO:0000259" key="3">
    <source>
        <dbReference type="Pfam" id="PF07727"/>
    </source>
</evidence>
<dbReference type="Pfam" id="PF07727">
    <property type="entry name" value="RVT_2"/>
    <property type="match status" value="1"/>
</dbReference>
<evidence type="ECO:0000259" key="4">
    <source>
        <dbReference type="Pfam" id="PF07734"/>
    </source>
</evidence>
<keyword evidence="6" id="KW-1185">Reference proteome</keyword>
<gene>
    <name evidence="5" type="ORF">CQW23_27254</name>
</gene>
<dbReference type="InterPro" id="IPR008395">
    <property type="entry name" value="Agenet-like_dom"/>
</dbReference>
<dbReference type="OrthoDB" id="7473114at2759"/>
<dbReference type="InterPro" id="IPR050796">
    <property type="entry name" value="SCF_F-box_component"/>
</dbReference>
<dbReference type="PANTHER" id="PTHR31672">
    <property type="entry name" value="BNACNNG10540D PROTEIN"/>
    <property type="match status" value="1"/>
</dbReference>
<feature type="domain" description="Agenet-like" evidence="2">
    <location>
        <begin position="577"/>
        <end position="650"/>
    </location>
</feature>
<dbReference type="Pfam" id="PF07734">
    <property type="entry name" value="FBA_1"/>
    <property type="match status" value="1"/>
</dbReference>
<proteinExistence type="predicted"/>
<evidence type="ECO:0000259" key="1">
    <source>
        <dbReference type="Pfam" id="PF00646"/>
    </source>
</evidence>
<accession>A0A2G2VD74</accession>
<evidence type="ECO:0000313" key="6">
    <source>
        <dbReference type="Proteomes" id="UP000224567"/>
    </source>
</evidence>
<dbReference type="EMBL" id="MLFT02000012">
    <property type="protein sequence ID" value="PHT30917.1"/>
    <property type="molecule type" value="Genomic_DNA"/>
</dbReference>
<dbReference type="InterPro" id="IPR013103">
    <property type="entry name" value="RVT_2"/>
</dbReference>
<dbReference type="AlphaFoldDB" id="A0A2G2VD74"/>
<protein>
    <recommendedName>
        <fullName evidence="7">F-box domain-containing protein</fullName>
    </recommendedName>
</protein>
<reference evidence="5 6" key="1">
    <citation type="journal article" date="2017" name="Genome Biol.">
        <title>New reference genome sequences of hot pepper reveal the massive evolution of plant disease-resistance genes by retroduplication.</title>
        <authorList>
            <person name="Kim S."/>
            <person name="Park J."/>
            <person name="Yeom S.I."/>
            <person name="Kim Y.M."/>
            <person name="Seo E."/>
            <person name="Kim K.T."/>
            <person name="Kim M.S."/>
            <person name="Lee J.M."/>
            <person name="Cheong K."/>
            <person name="Shin H.S."/>
            <person name="Kim S.B."/>
            <person name="Han K."/>
            <person name="Lee J."/>
            <person name="Park M."/>
            <person name="Lee H.A."/>
            <person name="Lee H.Y."/>
            <person name="Lee Y."/>
            <person name="Oh S."/>
            <person name="Lee J.H."/>
            <person name="Choi E."/>
            <person name="Choi E."/>
            <person name="Lee S.E."/>
            <person name="Jeon J."/>
            <person name="Kim H."/>
            <person name="Choi G."/>
            <person name="Song H."/>
            <person name="Lee J."/>
            <person name="Lee S.C."/>
            <person name="Kwon J.K."/>
            <person name="Lee H.Y."/>
            <person name="Koo N."/>
            <person name="Hong Y."/>
            <person name="Kim R.W."/>
            <person name="Kang W.H."/>
            <person name="Huh J.H."/>
            <person name="Kang B.C."/>
            <person name="Yang T.J."/>
            <person name="Lee Y.H."/>
            <person name="Bennetzen J.L."/>
            <person name="Choi D."/>
        </authorList>
    </citation>
    <scope>NUCLEOTIDE SEQUENCE [LARGE SCALE GENOMIC DNA]</scope>
    <source>
        <strain evidence="6">cv. PBC81</strain>
    </source>
</reference>
<dbReference type="PANTHER" id="PTHR31672:SF13">
    <property type="entry name" value="F-BOX PROTEIN CPR30-LIKE"/>
    <property type="match status" value="1"/>
</dbReference>
<dbReference type="InterPro" id="IPR001810">
    <property type="entry name" value="F-box_dom"/>
</dbReference>
<comment type="caution">
    <text evidence="5">The sequence shown here is derived from an EMBL/GenBank/DDBJ whole genome shotgun (WGS) entry which is preliminary data.</text>
</comment>
<sequence>MMTSSIVMVLKSSRYHNHCDYNLSILICPFSLYPVSSSTLLDLQELIPSYRVANPDKLGTRCTGRLTVQPRPLEDSSDCSIEVGAAVDAWWSYGWWEGFVPWIKSKVNGSIDRYKERLVAKGFTQRPGIDFHATFSPVVKPTTGNLDDDVYMAQPLGFTNDDEPTHICRLRIYGLKQAPRAWYNALMGYLSSIGSIKMKSDASLLIRQGLGDTMFILVYVDGIIVTESNTFQIEEIVSMKWDEKLKSHVQLPRYPVDVDLVEAMEIHFQEEIIMDILTKLPVRSLLLFKCDSNFWKTLICDPYFKGKHLNYAKDDPDSQKFLICQIYPKERISSIYSCPLSPVQLTEDVQKLDCSLNARPFADCCCDGLVFLFSSDGLNKQYMLWNPSTRESIVLLRPEFSLSCCMYGLAYDAASDDYKILKIDVTSVGPAVFNEILALKSGSWKRVGKPSFCVLPVSCGVPSGRDCLAFVHGTFHWVGLSNYGSTIVSFNISNEVYGQIPLLERMRIYHKRYLENEVSVLGDTPRSERRSALMAGKQIATAKLPNYPKLKVKFPSSGPTGIQLVESQHKLSFEADDNIEVVCQDSGMRGCWFRCKILRVSENRLKVQYDDILDCDAPEKLEEWIHSYRAVNPDKLGTRCTGRLTVRPRPLEDTTTLYFDL</sequence>
<dbReference type="NCBIfam" id="TIGR01640">
    <property type="entry name" value="F_box_assoc_1"/>
    <property type="match status" value="1"/>
</dbReference>
<feature type="domain" description="F-box" evidence="1">
    <location>
        <begin position="270"/>
        <end position="305"/>
    </location>
</feature>